<keyword evidence="7 9" id="KW-0648">Protein biosynthesis</keyword>
<dbReference type="EMBL" id="DRTV01000084">
    <property type="protein sequence ID" value="HHF57999.1"/>
    <property type="molecule type" value="Genomic_DNA"/>
</dbReference>
<comment type="similarity">
    <text evidence="2 9 10">Belongs to the TRAFAC class translation factor GTPase superfamily. Classic translation factor GTPase family. IF-2 subfamily.</text>
</comment>
<dbReference type="InterPro" id="IPR023115">
    <property type="entry name" value="TIF_IF2_dom3"/>
</dbReference>
<keyword evidence="6 9" id="KW-0547">Nucleotide-binding</keyword>
<keyword evidence="8 9" id="KW-0342">GTP-binding</keyword>
<dbReference type="Gene3D" id="1.10.10.2480">
    <property type="match status" value="1"/>
</dbReference>
<reference evidence="14" key="1">
    <citation type="journal article" date="2020" name="mSystems">
        <title>Genome- and Community-Level Interaction Insights into Carbon Utilization and Element Cycling Functions of Hydrothermarchaeota in Hydrothermal Sediment.</title>
        <authorList>
            <person name="Zhou Z."/>
            <person name="Liu Y."/>
            <person name="Xu W."/>
            <person name="Pan J."/>
            <person name="Luo Z.H."/>
            <person name="Li M."/>
        </authorList>
    </citation>
    <scope>NUCLEOTIDE SEQUENCE [LARGE SCALE GENOMIC DNA]</scope>
    <source>
        <strain evidence="14">HyVt-94</strain>
    </source>
</reference>
<dbReference type="FunFam" id="2.40.30.10:FF:000008">
    <property type="entry name" value="Translation initiation factor IF-2"/>
    <property type="match status" value="1"/>
</dbReference>
<dbReference type="InterPro" id="IPR004161">
    <property type="entry name" value="EFTu-like_2"/>
</dbReference>
<dbReference type="InterPro" id="IPR015760">
    <property type="entry name" value="TIF_IF2"/>
</dbReference>
<dbReference type="HAMAP" id="MF_00100_B">
    <property type="entry name" value="IF_2_B"/>
    <property type="match status" value="1"/>
</dbReference>
<dbReference type="GO" id="GO:0005525">
    <property type="term" value="F:GTP binding"/>
    <property type="evidence" value="ECO:0007669"/>
    <property type="project" value="UniProtKB-KW"/>
</dbReference>
<feature type="domain" description="Tr-type G" evidence="13">
    <location>
        <begin position="212"/>
        <end position="379"/>
    </location>
</feature>
<dbReference type="AlphaFoldDB" id="A0A7C5MBG5"/>
<keyword evidence="5 9" id="KW-0396">Initiation factor</keyword>
<feature type="binding site" evidence="9">
    <location>
        <begin position="221"/>
        <end position="228"/>
    </location>
    <ligand>
        <name>GTP</name>
        <dbReference type="ChEBI" id="CHEBI:37565"/>
    </ligand>
</feature>
<dbReference type="PANTHER" id="PTHR43381">
    <property type="entry name" value="TRANSLATION INITIATION FACTOR IF-2-RELATED"/>
    <property type="match status" value="1"/>
</dbReference>
<feature type="region of interest" description="G-domain" evidence="9">
    <location>
        <begin position="215"/>
        <end position="363"/>
    </location>
</feature>
<gene>
    <name evidence="9" type="primary">infB</name>
    <name evidence="14" type="ORF">ENL41_01080</name>
</gene>
<evidence type="ECO:0000256" key="6">
    <source>
        <dbReference type="ARBA" id="ARBA00022741"/>
    </source>
</evidence>
<dbReference type="Pfam" id="PF04760">
    <property type="entry name" value="IF2_N"/>
    <property type="match status" value="1"/>
</dbReference>
<feature type="binding site" evidence="9">
    <location>
        <begin position="267"/>
        <end position="271"/>
    </location>
    <ligand>
        <name>GTP</name>
        <dbReference type="ChEBI" id="CHEBI:37565"/>
    </ligand>
</feature>
<feature type="compositionally biased region" description="Basic residues" evidence="12">
    <location>
        <begin position="112"/>
        <end position="122"/>
    </location>
</feature>
<dbReference type="InterPro" id="IPR053905">
    <property type="entry name" value="EF-G-like_DII"/>
</dbReference>
<dbReference type="SUPFAM" id="SSF52156">
    <property type="entry name" value="Initiation factor IF2/eIF5b, domain 3"/>
    <property type="match status" value="1"/>
</dbReference>
<dbReference type="PANTHER" id="PTHR43381:SF5">
    <property type="entry name" value="TR-TYPE G DOMAIN-CONTAINING PROTEIN"/>
    <property type="match status" value="1"/>
</dbReference>
<dbReference type="Gene3D" id="3.40.50.10050">
    <property type="entry name" value="Translation initiation factor IF- 2, domain 3"/>
    <property type="match status" value="1"/>
</dbReference>
<dbReference type="SUPFAM" id="SSF50447">
    <property type="entry name" value="Translation proteins"/>
    <property type="match status" value="2"/>
</dbReference>
<dbReference type="CDD" id="cd03692">
    <property type="entry name" value="mtIF2_IVc"/>
    <property type="match status" value="1"/>
</dbReference>
<dbReference type="InterPro" id="IPR000795">
    <property type="entry name" value="T_Tr_GTP-bd_dom"/>
</dbReference>
<dbReference type="PROSITE" id="PS51722">
    <property type="entry name" value="G_TR_2"/>
    <property type="match status" value="1"/>
</dbReference>
<dbReference type="GO" id="GO:0003743">
    <property type="term" value="F:translation initiation factor activity"/>
    <property type="evidence" value="ECO:0007669"/>
    <property type="project" value="UniProtKB-UniRule"/>
</dbReference>
<evidence type="ECO:0000256" key="9">
    <source>
        <dbReference type="HAMAP-Rule" id="MF_00100"/>
    </source>
</evidence>
<dbReference type="InterPro" id="IPR006847">
    <property type="entry name" value="IF2_N"/>
</dbReference>
<dbReference type="GO" id="GO:0005829">
    <property type="term" value="C:cytosol"/>
    <property type="evidence" value="ECO:0007669"/>
    <property type="project" value="TreeGrafter"/>
</dbReference>
<dbReference type="GO" id="GO:0003924">
    <property type="term" value="F:GTPase activity"/>
    <property type="evidence" value="ECO:0007669"/>
    <property type="project" value="UniProtKB-UniRule"/>
</dbReference>
<dbReference type="FunFam" id="2.40.30.10:FF:000007">
    <property type="entry name" value="Translation initiation factor IF-2"/>
    <property type="match status" value="1"/>
</dbReference>
<dbReference type="Gene3D" id="2.40.30.10">
    <property type="entry name" value="Translation factors"/>
    <property type="match status" value="2"/>
</dbReference>
<evidence type="ECO:0000256" key="11">
    <source>
        <dbReference type="RuleBase" id="RU000645"/>
    </source>
</evidence>
<evidence type="ECO:0000256" key="4">
    <source>
        <dbReference type="ARBA" id="ARBA00022490"/>
    </source>
</evidence>
<dbReference type="CDD" id="cd01887">
    <property type="entry name" value="IF2_eIF5B"/>
    <property type="match status" value="1"/>
</dbReference>
<dbReference type="InterPro" id="IPR036925">
    <property type="entry name" value="TIF_IF2_dom3_sf"/>
</dbReference>
<protein>
    <recommendedName>
        <fullName evidence="3 9">Translation initiation factor IF-2</fullName>
    </recommendedName>
</protein>
<dbReference type="FunFam" id="3.40.50.10050:FF:000001">
    <property type="entry name" value="Translation initiation factor IF-2"/>
    <property type="match status" value="1"/>
</dbReference>
<evidence type="ECO:0000256" key="12">
    <source>
        <dbReference type="SAM" id="MobiDB-lite"/>
    </source>
</evidence>
<evidence type="ECO:0000256" key="10">
    <source>
        <dbReference type="RuleBase" id="RU000644"/>
    </source>
</evidence>
<dbReference type="PROSITE" id="PS01176">
    <property type="entry name" value="IF2"/>
    <property type="match status" value="1"/>
</dbReference>
<evidence type="ECO:0000256" key="2">
    <source>
        <dbReference type="ARBA" id="ARBA00007733"/>
    </source>
</evidence>
<proteinExistence type="inferred from homology"/>
<dbReference type="NCBIfam" id="TIGR00231">
    <property type="entry name" value="small_GTP"/>
    <property type="match status" value="1"/>
</dbReference>
<feature type="binding site" evidence="9">
    <location>
        <begin position="321"/>
        <end position="324"/>
    </location>
    <ligand>
        <name>GTP</name>
        <dbReference type="ChEBI" id="CHEBI:37565"/>
    </ligand>
</feature>
<evidence type="ECO:0000313" key="14">
    <source>
        <dbReference type="EMBL" id="HHF57999.1"/>
    </source>
</evidence>
<evidence type="ECO:0000259" key="13">
    <source>
        <dbReference type="PROSITE" id="PS51722"/>
    </source>
</evidence>
<dbReference type="Proteomes" id="UP000886014">
    <property type="component" value="Unassembled WGS sequence"/>
</dbReference>
<dbReference type="Pfam" id="PF03144">
    <property type="entry name" value="GTP_EFTU_D2"/>
    <property type="match status" value="1"/>
</dbReference>
<evidence type="ECO:0000256" key="8">
    <source>
        <dbReference type="ARBA" id="ARBA00023134"/>
    </source>
</evidence>
<organism evidence="14">
    <name type="scientific">candidate division WOR-3 bacterium</name>
    <dbReference type="NCBI Taxonomy" id="2052148"/>
    <lineage>
        <taxon>Bacteria</taxon>
        <taxon>Bacteria division WOR-3</taxon>
    </lineage>
</organism>
<dbReference type="SUPFAM" id="SSF52540">
    <property type="entry name" value="P-loop containing nucleoside triphosphate hydrolases"/>
    <property type="match status" value="1"/>
</dbReference>
<evidence type="ECO:0000256" key="7">
    <source>
        <dbReference type="ARBA" id="ARBA00022917"/>
    </source>
</evidence>
<dbReference type="InterPro" id="IPR000178">
    <property type="entry name" value="TF_IF2_bacterial-like"/>
</dbReference>
<name>A0A7C5MBG5_UNCW3</name>
<dbReference type="InterPro" id="IPR044145">
    <property type="entry name" value="IF2_II"/>
</dbReference>
<evidence type="ECO:0000256" key="3">
    <source>
        <dbReference type="ARBA" id="ARBA00020675"/>
    </source>
</evidence>
<dbReference type="Pfam" id="PF00009">
    <property type="entry name" value="GTP_EFTU"/>
    <property type="match status" value="1"/>
</dbReference>
<dbReference type="PRINTS" id="PR00449">
    <property type="entry name" value="RASTRNSFRMNG"/>
</dbReference>
<dbReference type="InterPro" id="IPR005225">
    <property type="entry name" value="Small_GTP-bd"/>
</dbReference>
<dbReference type="NCBIfam" id="TIGR00487">
    <property type="entry name" value="IF-2"/>
    <property type="match status" value="1"/>
</dbReference>
<comment type="caution">
    <text evidence="14">The sequence shown here is derived from an EMBL/GenBank/DDBJ whole genome shotgun (WGS) entry which is preliminary data.</text>
</comment>
<keyword evidence="4 9" id="KW-0963">Cytoplasm</keyword>
<dbReference type="CDD" id="cd03702">
    <property type="entry name" value="IF2_mtIF2_II"/>
    <property type="match status" value="1"/>
</dbReference>
<comment type="subcellular location">
    <subcellularLocation>
        <location evidence="1 9 11">Cytoplasm</location>
    </subcellularLocation>
</comment>
<accession>A0A7C5MBG5</accession>
<feature type="region of interest" description="Disordered" evidence="12">
    <location>
        <begin position="78"/>
        <end position="132"/>
    </location>
</feature>
<sequence>MRNKDIDKSQKKIGDLARKYGLSNTALVSLLQELGFDIKSPKASVTPEMEKAIKEKLSKVRNQERQLLERKKKIWGEEEEEKEKKVAKKKRERMKAEERVRKTLHEMEKGHERPKKKKPHKKPKEEVEEEGRPILIIPGGRLTVQEFAKMIGVEPVEVVQKAFSMGMLVTINQALDEESLTILADEFGYDVSFEEEMVEEREEEIEEGELEPRPPVVAVMGHVDHGKTTLLDYIRKSHVAENEFGQITQHIGAYQVEYEGHKITFIDTPGHEAFTAMRARGAQVTDIVILVVAANEGVKEQTVEAINHAKSARVPIIVAINKIDLPDAEPERVKRELSQQGLIPEEWGGDTIMVEVSAKTGQNVGELLEAILIKAEELELRSTSKGLAKGVILESKLDKGKGPVGTVLVQRGTLRMRDYFVAGTVFGRVRAMYNENGERIQEAGPSTPVLVQGFEELPEVGDKFEVYESDNEAKKVAEERRAIKKQQMARGESILILKKLEERIKSGELKELPVVIKADCRGSAEAISDSLANMQVKDVKPYILYAGVGAVTEGDVELTYTAQGVVLAFNTNIDPRAREKAKELGVTIKVYRVIYDLLEDVEKMLKGLIEPVLKEVELGTVEVRQVFRVPKVGTVAGCYVLNGVVRRDAKVRIKREGEVIYEGKISSLKRFKEDVREVQAGYECGIKVEGFEKIKAGDILEVYTIEEVFEV</sequence>
<evidence type="ECO:0000256" key="1">
    <source>
        <dbReference type="ARBA" id="ARBA00004496"/>
    </source>
</evidence>
<dbReference type="InterPro" id="IPR027417">
    <property type="entry name" value="P-loop_NTPase"/>
</dbReference>
<comment type="function">
    <text evidence="9 10">One of the essential components for the initiation of protein synthesis. Protects formylmethionyl-tRNA from spontaneous hydrolysis and promotes its binding to the 30S ribosomal subunits. Also involved in the hydrolysis of GTP during the formation of the 70S ribosomal complex.</text>
</comment>
<dbReference type="FunFam" id="3.40.50.300:FF:000019">
    <property type="entry name" value="Translation initiation factor IF-2"/>
    <property type="match status" value="1"/>
</dbReference>
<feature type="compositionally biased region" description="Basic and acidic residues" evidence="12">
    <location>
        <begin position="94"/>
        <end position="111"/>
    </location>
</feature>
<dbReference type="Pfam" id="PF11987">
    <property type="entry name" value="IF-2"/>
    <property type="match status" value="1"/>
</dbReference>
<dbReference type="Pfam" id="PF22042">
    <property type="entry name" value="EF-G_D2"/>
    <property type="match status" value="1"/>
</dbReference>
<dbReference type="InterPro" id="IPR009000">
    <property type="entry name" value="Transl_B-barrel_sf"/>
</dbReference>
<evidence type="ECO:0000256" key="5">
    <source>
        <dbReference type="ARBA" id="ARBA00022540"/>
    </source>
</evidence>
<dbReference type="Gene3D" id="3.40.50.300">
    <property type="entry name" value="P-loop containing nucleotide triphosphate hydrolases"/>
    <property type="match status" value="1"/>
</dbReference>